<accession>A0A2S2Q1U1</accession>
<dbReference type="AlphaFoldDB" id="A0A2S2Q1U1"/>
<name>A0A2S2Q1U1_9HEMI</name>
<evidence type="ECO:0000313" key="1">
    <source>
        <dbReference type="EMBL" id="MBY71726.1"/>
    </source>
</evidence>
<dbReference type="EMBL" id="GGMS01002523">
    <property type="protein sequence ID" value="MBY71726.1"/>
    <property type="molecule type" value="Transcribed_RNA"/>
</dbReference>
<sequence length="140" mass="16732">MLWVGRGLVLLSTPPLNVVYNRWCIINVWRNADKYRRNHYFVTCSCDALTRMSTQLLQYRDGVTIRHRITRECCTCGWTRRDEGSNSVRVVSKRARRIKSHPRQDYNSKSQNNLYLKIDENKIKYHRNRYSGDFIILSDM</sequence>
<organism evidence="1">
    <name type="scientific">Sipha flava</name>
    <name type="common">yellow sugarcane aphid</name>
    <dbReference type="NCBI Taxonomy" id="143950"/>
    <lineage>
        <taxon>Eukaryota</taxon>
        <taxon>Metazoa</taxon>
        <taxon>Ecdysozoa</taxon>
        <taxon>Arthropoda</taxon>
        <taxon>Hexapoda</taxon>
        <taxon>Insecta</taxon>
        <taxon>Pterygota</taxon>
        <taxon>Neoptera</taxon>
        <taxon>Paraneoptera</taxon>
        <taxon>Hemiptera</taxon>
        <taxon>Sternorrhyncha</taxon>
        <taxon>Aphidomorpha</taxon>
        <taxon>Aphidoidea</taxon>
        <taxon>Aphididae</taxon>
        <taxon>Sipha</taxon>
    </lineage>
</organism>
<gene>
    <name evidence="1" type="ORF">g.22989</name>
</gene>
<reference evidence="1" key="1">
    <citation type="submission" date="2018-04" db="EMBL/GenBank/DDBJ databases">
        <title>Transcriptome assembly of Sipha flava.</title>
        <authorList>
            <person name="Scully E.D."/>
            <person name="Geib S.M."/>
            <person name="Palmer N.A."/>
            <person name="Koch K."/>
            <person name="Bradshaw J."/>
            <person name="Heng-Moss T."/>
            <person name="Sarath G."/>
        </authorList>
    </citation>
    <scope>NUCLEOTIDE SEQUENCE</scope>
</reference>
<proteinExistence type="predicted"/>
<protein>
    <submittedName>
        <fullName evidence="1">Uncharacterized protein</fullName>
    </submittedName>
</protein>